<keyword evidence="6" id="KW-0067">ATP-binding</keyword>
<comment type="pathway">
    <text evidence="1">Purine metabolism; 7-cyano-7-deazaguanine biosynthesis.</text>
</comment>
<dbReference type="GO" id="GO:0016874">
    <property type="term" value="F:ligase activity"/>
    <property type="evidence" value="ECO:0007669"/>
    <property type="project" value="UniProtKB-KW"/>
</dbReference>
<dbReference type="PANTHER" id="PTHR42914">
    <property type="entry name" value="7-CYANO-7-DEAZAGUANINE SYNTHASE"/>
    <property type="match status" value="1"/>
</dbReference>
<dbReference type="OrthoDB" id="9789567at2"/>
<comment type="catalytic activity">
    <reaction evidence="9">
        <text>7-carboxy-7-carbaguanine + NH4(+) + 2 ATP = 7-cyano-7-carbaguanine + 2 AMP + 2 diphosphate + 2 H(+)</text>
        <dbReference type="Rhea" id="RHEA:27982"/>
        <dbReference type="ChEBI" id="CHEBI:15378"/>
        <dbReference type="ChEBI" id="CHEBI:28938"/>
        <dbReference type="ChEBI" id="CHEBI:30616"/>
        <dbReference type="ChEBI" id="CHEBI:33019"/>
        <dbReference type="ChEBI" id="CHEBI:45075"/>
        <dbReference type="ChEBI" id="CHEBI:61036"/>
        <dbReference type="ChEBI" id="CHEBI:456215"/>
        <dbReference type="EC" id="6.3.4.20"/>
    </reaction>
</comment>
<evidence type="ECO:0000256" key="8">
    <source>
        <dbReference type="ARBA" id="ARBA00039149"/>
    </source>
</evidence>
<dbReference type="AlphaFoldDB" id="A0A1X1YY82"/>
<dbReference type="PANTHER" id="PTHR42914:SF1">
    <property type="entry name" value="7-CYANO-7-DEAZAGUANINE SYNTHASE"/>
    <property type="match status" value="1"/>
</dbReference>
<reference evidence="10 11" key="1">
    <citation type="submission" date="2016-01" db="EMBL/GenBank/DDBJ databases">
        <title>The new phylogeny of the genus Mycobacterium.</title>
        <authorList>
            <person name="Tarcisio F."/>
            <person name="Conor M."/>
            <person name="Antonella G."/>
            <person name="Elisabetta G."/>
            <person name="Giulia F.S."/>
            <person name="Sara T."/>
            <person name="Anna F."/>
            <person name="Clotilde B."/>
            <person name="Roberto B."/>
            <person name="Veronica D.S."/>
            <person name="Fabio R."/>
            <person name="Monica P."/>
            <person name="Olivier J."/>
            <person name="Enrico T."/>
            <person name="Nicola S."/>
        </authorList>
    </citation>
    <scope>NUCLEOTIDE SEQUENCE [LARGE SCALE GENOMIC DNA]</scope>
    <source>
        <strain evidence="10 11">DSM 44572</strain>
    </source>
</reference>
<protein>
    <recommendedName>
        <fullName evidence="8">7-cyano-7-deazaguanine synthase</fullName>
        <ecNumber evidence="8">6.3.4.20</ecNumber>
    </recommendedName>
</protein>
<keyword evidence="3" id="KW-0479">Metal-binding</keyword>
<dbReference type="SUPFAM" id="SSF52402">
    <property type="entry name" value="Adenine nucleotide alpha hydrolases-like"/>
    <property type="match status" value="1"/>
</dbReference>
<evidence type="ECO:0000256" key="1">
    <source>
        <dbReference type="ARBA" id="ARBA00005061"/>
    </source>
</evidence>
<evidence type="ECO:0000256" key="9">
    <source>
        <dbReference type="ARBA" id="ARBA00047890"/>
    </source>
</evidence>
<sequence>MPDFTLRLSVPAEPKPAELRENFYWTADGPSSFEGPYGPRLGKLGPVRTENTDFVRLALLVFAADRTTPRSGGGSNWSQRGFRLRVPVGNPEQWLAARAELEHLLNFLTGDAWTLDFYRARPPKEPVAKQLPLVAPKRVVLLSGGADSAVGALLSRSQLAADEGHLLLSHVGAKNLAPIQREVATIAEKLIPGLSQAHLQIGLRRSSKQIDGSSFTNEPSSRSRSLLFLSLGLAAASIDRVPLWIPENGFASLNPPLDPNRRGSLSTRTTHPAFLEGLAHVLAGVGAHGEIHNPFTEMTKGEMFAKAAELVGSDEAAAYLSATHSCGLTGQRAFGVPVTKQCGVCFGCVVRRASFKAAGLQDATAYIDLDTSTRVKGWLTKNSVERSMQGFLRRGVRTRDLATMSLPPSYPTSAAAELCRRACAELENYFT</sequence>
<proteinExistence type="inferred from homology"/>
<dbReference type="Gene3D" id="3.40.50.620">
    <property type="entry name" value="HUPs"/>
    <property type="match status" value="1"/>
</dbReference>
<evidence type="ECO:0000256" key="7">
    <source>
        <dbReference type="ARBA" id="ARBA00037993"/>
    </source>
</evidence>
<evidence type="ECO:0000313" key="10">
    <source>
        <dbReference type="EMBL" id="ORW16036.1"/>
    </source>
</evidence>
<dbReference type="STRING" id="153971.AWC19_23085"/>
<dbReference type="Proteomes" id="UP000193529">
    <property type="component" value="Unassembled WGS sequence"/>
</dbReference>
<evidence type="ECO:0000256" key="3">
    <source>
        <dbReference type="ARBA" id="ARBA00022723"/>
    </source>
</evidence>
<comment type="similarity">
    <text evidence="7">Belongs to the QueC family.</text>
</comment>
<evidence type="ECO:0000256" key="4">
    <source>
        <dbReference type="ARBA" id="ARBA00022741"/>
    </source>
</evidence>
<dbReference type="GO" id="GO:0005524">
    <property type="term" value="F:ATP binding"/>
    <property type="evidence" value="ECO:0007669"/>
    <property type="project" value="UniProtKB-KW"/>
</dbReference>
<dbReference type="InterPro" id="IPR014729">
    <property type="entry name" value="Rossmann-like_a/b/a_fold"/>
</dbReference>
<evidence type="ECO:0000256" key="2">
    <source>
        <dbReference type="ARBA" id="ARBA00022598"/>
    </source>
</evidence>
<gene>
    <name evidence="10" type="ORF">AWC19_23085</name>
</gene>
<keyword evidence="5" id="KW-0862">Zinc</keyword>
<organism evidence="10 11">
    <name type="scientific">Mycobacterium palustre</name>
    <dbReference type="NCBI Taxonomy" id="153971"/>
    <lineage>
        <taxon>Bacteria</taxon>
        <taxon>Bacillati</taxon>
        <taxon>Actinomycetota</taxon>
        <taxon>Actinomycetes</taxon>
        <taxon>Mycobacteriales</taxon>
        <taxon>Mycobacteriaceae</taxon>
        <taxon>Mycobacterium</taxon>
        <taxon>Mycobacterium simiae complex</taxon>
    </lineage>
</organism>
<dbReference type="EC" id="6.3.4.20" evidence="8"/>
<dbReference type="EMBL" id="LQPJ01000157">
    <property type="protein sequence ID" value="ORW16036.1"/>
    <property type="molecule type" value="Genomic_DNA"/>
</dbReference>
<dbReference type="InterPro" id="IPR018317">
    <property type="entry name" value="QueC"/>
</dbReference>
<name>A0A1X1YY82_9MYCO</name>
<evidence type="ECO:0000256" key="6">
    <source>
        <dbReference type="ARBA" id="ARBA00022840"/>
    </source>
</evidence>
<evidence type="ECO:0000313" key="11">
    <source>
        <dbReference type="Proteomes" id="UP000193529"/>
    </source>
</evidence>
<accession>A0A1X1YY82</accession>
<keyword evidence="11" id="KW-1185">Reference proteome</keyword>
<evidence type="ECO:0000256" key="5">
    <source>
        <dbReference type="ARBA" id="ARBA00022833"/>
    </source>
</evidence>
<keyword evidence="4" id="KW-0547">Nucleotide-binding</keyword>
<comment type="caution">
    <text evidence="10">The sequence shown here is derived from an EMBL/GenBank/DDBJ whole genome shotgun (WGS) entry which is preliminary data.</text>
</comment>
<keyword evidence="2" id="KW-0436">Ligase</keyword>
<dbReference type="GO" id="GO:0046872">
    <property type="term" value="F:metal ion binding"/>
    <property type="evidence" value="ECO:0007669"/>
    <property type="project" value="UniProtKB-KW"/>
</dbReference>